<protein>
    <submittedName>
        <fullName evidence="2">Uncharacterized protein</fullName>
    </submittedName>
</protein>
<gene>
    <name evidence="2" type="primary">AVEN_219459_2</name>
    <name evidence="2" type="ORF">NPIL_168851</name>
</gene>
<organism evidence="2 3">
    <name type="scientific">Nephila pilipes</name>
    <name type="common">Giant wood spider</name>
    <name type="synonym">Nephila maculata</name>
    <dbReference type="NCBI Taxonomy" id="299642"/>
    <lineage>
        <taxon>Eukaryota</taxon>
        <taxon>Metazoa</taxon>
        <taxon>Ecdysozoa</taxon>
        <taxon>Arthropoda</taxon>
        <taxon>Chelicerata</taxon>
        <taxon>Arachnida</taxon>
        <taxon>Araneae</taxon>
        <taxon>Araneomorphae</taxon>
        <taxon>Entelegynae</taxon>
        <taxon>Araneoidea</taxon>
        <taxon>Nephilidae</taxon>
        <taxon>Nephila</taxon>
    </lineage>
</organism>
<accession>A0A8X6Q2P1</accession>
<dbReference type="EMBL" id="BMAW01075419">
    <property type="protein sequence ID" value="GFT96808.1"/>
    <property type="molecule type" value="Genomic_DNA"/>
</dbReference>
<dbReference type="AlphaFoldDB" id="A0A8X6Q2P1"/>
<proteinExistence type="predicted"/>
<comment type="caution">
    <text evidence="2">The sequence shown here is derived from an EMBL/GenBank/DDBJ whole genome shotgun (WGS) entry which is preliminary data.</text>
</comment>
<feature type="compositionally biased region" description="Basic residues" evidence="1">
    <location>
        <begin position="127"/>
        <end position="140"/>
    </location>
</feature>
<keyword evidence="3" id="KW-1185">Reference proteome</keyword>
<feature type="region of interest" description="Disordered" evidence="1">
    <location>
        <begin position="125"/>
        <end position="145"/>
    </location>
</feature>
<dbReference type="Proteomes" id="UP000887013">
    <property type="component" value="Unassembled WGS sequence"/>
</dbReference>
<sequence>MSYLEAGRSLCTETSNSMRFEINLFESNDDFFNTVNYRKLVDEKQGNDVSKISELQIDNSVDFFNDYEEESFIDDSEFFPDSYPAGKQPESGGFFINTGKLKLKSILPVEKMAKINLNEKLGQVSMKNKKTQKKERKEKKSKTNELKKNIKIKIPSDKLGKMNANAKLDSILATLLKKRKNDFYRNKPVDPSIRIPTVALPTEAQPATRSLFHHYSNHCSNTAKTPISLPTTPVNEGLVNSMKNYPTLSTHLERIHSVKYTNARSSFQNVSPIHPAKVTFPKEKFLSARNDSCQALNLTKKSETNISKAKHLPVLRKGDSRELSKSSVSSNSTLATILKEGFAKISSNYHSRMSSNNSKSENINLIGSSKMLNRPVENRVNNSVFRRSSSSASKSISPMENFHLTKSGSFKKNPSPKLHSKKVSGEIHSFKDNKSHSLIKNNLLSRFPIPVTSSHTTQSDLSHTFSNRAMPVNLHKINISPVMRPKVMDNKVLEK</sequence>
<evidence type="ECO:0000256" key="1">
    <source>
        <dbReference type="SAM" id="MobiDB-lite"/>
    </source>
</evidence>
<name>A0A8X6Q2P1_NEPPI</name>
<reference evidence="2" key="1">
    <citation type="submission" date="2020-08" db="EMBL/GenBank/DDBJ databases">
        <title>Multicomponent nature underlies the extraordinary mechanical properties of spider dragline silk.</title>
        <authorList>
            <person name="Kono N."/>
            <person name="Nakamura H."/>
            <person name="Mori M."/>
            <person name="Yoshida Y."/>
            <person name="Ohtoshi R."/>
            <person name="Malay A.D."/>
            <person name="Moran D.A.P."/>
            <person name="Tomita M."/>
            <person name="Numata K."/>
            <person name="Arakawa K."/>
        </authorList>
    </citation>
    <scope>NUCLEOTIDE SEQUENCE</scope>
</reference>
<evidence type="ECO:0000313" key="3">
    <source>
        <dbReference type="Proteomes" id="UP000887013"/>
    </source>
</evidence>
<dbReference type="OrthoDB" id="6437857at2759"/>
<evidence type="ECO:0000313" key="2">
    <source>
        <dbReference type="EMBL" id="GFT96808.1"/>
    </source>
</evidence>